<accession>A0ABZ1FVI9</accession>
<protein>
    <recommendedName>
        <fullName evidence="3">TetR family transcriptional regulator</fullName>
    </recommendedName>
</protein>
<evidence type="ECO:0000313" key="1">
    <source>
        <dbReference type="EMBL" id="WSB73968.1"/>
    </source>
</evidence>
<evidence type="ECO:0000313" key="2">
    <source>
        <dbReference type="Proteomes" id="UP001344251"/>
    </source>
</evidence>
<name>A0ABZ1FVI9_9ACTN</name>
<evidence type="ECO:0008006" key="3">
    <source>
        <dbReference type="Google" id="ProtNLM"/>
    </source>
</evidence>
<keyword evidence="2" id="KW-1185">Reference proteome</keyword>
<proteinExistence type="predicted"/>
<gene>
    <name evidence="1" type="ORF">OG863_15665</name>
</gene>
<organism evidence="1 2">
    <name type="scientific">Streptomyces decoyicus</name>
    <dbReference type="NCBI Taxonomy" id="249567"/>
    <lineage>
        <taxon>Bacteria</taxon>
        <taxon>Bacillati</taxon>
        <taxon>Actinomycetota</taxon>
        <taxon>Actinomycetes</taxon>
        <taxon>Kitasatosporales</taxon>
        <taxon>Streptomycetaceae</taxon>
        <taxon>Streptomyces</taxon>
    </lineage>
</organism>
<dbReference type="Proteomes" id="UP001344251">
    <property type="component" value="Chromosome"/>
</dbReference>
<dbReference type="Gene3D" id="1.10.10.60">
    <property type="entry name" value="Homeodomain-like"/>
    <property type="match status" value="1"/>
</dbReference>
<sequence length="33" mass="3700">MHRPAAEIGVGATTLYHHVRDKGGLPFLLIYEH</sequence>
<reference evidence="1 2" key="1">
    <citation type="submission" date="2022-10" db="EMBL/GenBank/DDBJ databases">
        <title>The complete genomes of actinobacterial strains from the NBC collection.</title>
        <authorList>
            <person name="Joergensen T.S."/>
            <person name="Alvarez Arevalo M."/>
            <person name="Sterndorff E.B."/>
            <person name="Faurdal D."/>
            <person name="Vuksanovic O."/>
            <person name="Mourched A.-S."/>
            <person name="Charusanti P."/>
            <person name="Shaw S."/>
            <person name="Blin K."/>
            <person name="Weber T."/>
        </authorList>
    </citation>
    <scope>NUCLEOTIDE SEQUENCE [LARGE SCALE GENOMIC DNA]</scope>
    <source>
        <strain evidence="1 2">NBC 01774</strain>
    </source>
</reference>
<dbReference type="EMBL" id="CP109106">
    <property type="protein sequence ID" value="WSB73968.1"/>
    <property type="molecule type" value="Genomic_DNA"/>
</dbReference>